<name>A0A3G5ADD6_9VIRU</name>
<dbReference type="Pfam" id="PF03269">
    <property type="entry name" value="DUF268"/>
    <property type="match status" value="1"/>
</dbReference>
<evidence type="ECO:0000313" key="1">
    <source>
        <dbReference type="EMBL" id="AYV85177.1"/>
    </source>
</evidence>
<organism evidence="1">
    <name type="scientific">Satyrvirus sp</name>
    <dbReference type="NCBI Taxonomy" id="2487771"/>
    <lineage>
        <taxon>Viruses</taxon>
        <taxon>Varidnaviria</taxon>
        <taxon>Bamfordvirae</taxon>
        <taxon>Nucleocytoviricota</taxon>
        <taxon>Megaviricetes</taxon>
        <taxon>Imitervirales</taxon>
        <taxon>Mimiviridae</taxon>
        <taxon>Megamimivirinae</taxon>
    </lineage>
</organism>
<dbReference type="InterPro" id="IPR004951">
    <property type="entry name" value="DUF268_CAE_spp"/>
</dbReference>
<dbReference type="GO" id="GO:0008168">
    <property type="term" value="F:methyltransferase activity"/>
    <property type="evidence" value="ECO:0007669"/>
    <property type="project" value="UniProtKB-KW"/>
</dbReference>
<proteinExistence type="predicted"/>
<dbReference type="EMBL" id="MK072442">
    <property type="protein sequence ID" value="AYV85177.1"/>
    <property type="molecule type" value="Genomic_DNA"/>
</dbReference>
<protein>
    <submittedName>
        <fullName evidence="1">FkbM family methyltransferase</fullName>
    </submittedName>
</protein>
<reference evidence="1" key="1">
    <citation type="submission" date="2018-10" db="EMBL/GenBank/DDBJ databases">
        <title>Hidden diversity of soil giant viruses.</title>
        <authorList>
            <person name="Schulz F."/>
            <person name="Alteio L."/>
            <person name="Goudeau D."/>
            <person name="Ryan E.M."/>
            <person name="Malmstrom R.R."/>
            <person name="Blanchard J."/>
            <person name="Woyke T."/>
        </authorList>
    </citation>
    <scope>NUCLEOTIDE SEQUENCE</scope>
    <source>
        <strain evidence="1">SAV1</strain>
    </source>
</reference>
<keyword evidence="1" id="KW-0489">Methyltransferase</keyword>
<sequence length="176" mass="19829">MQEFVKGKNILIIGSVIPWYEAMSLNYGCKSCTIVEYQQRHTTCPDLRYITVGKFQEELEQGIKYDVVVSISSLEHDGLGRYGDPLNPNADIEDMQKTLSYLVSGGILILSIPVGKDKVVWNAHRIYGHVRLPLILVDGFKIQKLYGLKNLNDPLIDKDTGVNGSFQPVFILKKDN</sequence>
<gene>
    <name evidence="1" type="ORF">Satyrvirus6_9</name>
</gene>
<accession>A0A3G5ADD6</accession>
<keyword evidence="1" id="KW-0808">Transferase</keyword>
<dbReference type="GO" id="GO:0032259">
    <property type="term" value="P:methylation"/>
    <property type="evidence" value="ECO:0007669"/>
    <property type="project" value="UniProtKB-KW"/>
</dbReference>